<dbReference type="EMBL" id="BGZK01000434">
    <property type="protein sequence ID" value="GBP43370.1"/>
    <property type="molecule type" value="Genomic_DNA"/>
</dbReference>
<accession>A0A4C1VXN9</accession>
<comment type="caution">
    <text evidence="1">The sequence shown here is derived from an EMBL/GenBank/DDBJ whole genome shotgun (WGS) entry which is preliminary data.</text>
</comment>
<proteinExistence type="predicted"/>
<gene>
    <name evidence="1" type="ORF">EVAR_34286_1</name>
</gene>
<reference evidence="1 2" key="1">
    <citation type="journal article" date="2019" name="Commun. Biol.">
        <title>The bagworm genome reveals a unique fibroin gene that provides high tensile strength.</title>
        <authorList>
            <person name="Kono N."/>
            <person name="Nakamura H."/>
            <person name="Ohtoshi R."/>
            <person name="Tomita M."/>
            <person name="Numata K."/>
            <person name="Arakawa K."/>
        </authorList>
    </citation>
    <scope>NUCLEOTIDE SEQUENCE [LARGE SCALE GENOMIC DNA]</scope>
</reference>
<evidence type="ECO:0000313" key="2">
    <source>
        <dbReference type="Proteomes" id="UP000299102"/>
    </source>
</evidence>
<name>A0A4C1VXN9_EUMVA</name>
<keyword evidence="2" id="KW-1185">Reference proteome</keyword>
<dbReference type="Proteomes" id="UP000299102">
    <property type="component" value="Unassembled WGS sequence"/>
</dbReference>
<sequence>MKFSLLSGFLSNAADEKGARPAFVRRPGNERAFALDYLRPADTSSAPEVRRGVTVFHFSPRIMKRQSYSERDPLESHRYGYNC</sequence>
<organism evidence="1 2">
    <name type="scientific">Eumeta variegata</name>
    <name type="common">Bagworm moth</name>
    <name type="synonym">Eumeta japonica</name>
    <dbReference type="NCBI Taxonomy" id="151549"/>
    <lineage>
        <taxon>Eukaryota</taxon>
        <taxon>Metazoa</taxon>
        <taxon>Ecdysozoa</taxon>
        <taxon>Arthropoda</taxon>
        <taxon>Hexapoda</taxon>
        <taxon>Insecta</taxon>
        <taxon>Pterygota</taxon>
        <taxon>Neoptera</taxon>
        <taxon>Endopterygota</taxon>
        <taxon>Lepidoptera</taxon>
        <taxon>Glossata</taxon>
        <taxon>Ditrysia</taxon>
        <taxon>Tineoidea</taxon>
        <taxon>Psychidae</taxon>
        <taxon>Oiketicinae</taxon>
        <taxon>Eumeta</taxon>
    </lineage>
</organism>
<dbReference type="AlphaFoldDB" id="A0A4C1VXN9"/>
<protein>
    <submittedName>
        <fullName evidence="1">Uncharacterized protein</fullName>
    </submittedName>
</protein>
<evidence type="ECO:0000313" key="1">
    <source>
        <dbReference type="EMBL" id="GBP43370.1"/>
    </source>
</evidence>